<dbReference type="GO" id="GO:0016829">
    <property type="term" value="F:lyase activity"/>
    <property type="evidence" value="ECO:0007669"/>
    <property type="project" value="UniProtKB-KW"/>
</dbReference>
<dbReference type="GO" id="GO:0042597">
    <property type="term" value="C:periplasmic space"/>
    <property type="evidence" value="ECO:0007669"/>
    <property type="project" value="InterPro"/>
</dbReference>
<keyword evidence="5" id="KW-1185">Reference proteome</keyword>
<dbReference type="AlphaFoldDB" id="A0AAD5K3N7"/>
<dbReference type="Gene3D" id="1.50.10.100">
    <property type="entry name" value="Chondroitin AC/alginate lyase"/>
    <property type="match status" value="1"/>
</dbReference>
<reference evidence="4" key="2">
    <citation type="submission" date="2023-02" db="EMBL/GenBank/DDBJ databases">
        <authorList>
            <consortium name="DOE Joint Genome Institute"/>
            <person name="Mondo S.J."/>
            <person name="Chang Y."/>
            <person name="Wang Y."/>
            <person name="Ahrendt S."/>
            <person name="Andreopoulos W."/>
            <person name="Barry K."/>
            <person name="Beard J."/>
            <person name="Benny G.L."/>
            <person name="Blankenship S."/>
            <person name="Bonito G."/>
            <person name="Cuomo C."/>
            <person name="Desiro A."/>
            <person name="Gervers K.A."/>
            <person name="Hundley H."/>
            <person name="Kuo A."/>
            <person name="LaButti K."/>
            <person name="Lang B.F."/>
            <person name="Lipzen A."/>
            <person name="O'Donnell K."/>
            <person name="Pangilinan J."/>
            <person name="Reynolds N."/>
            <person name="Sandor L."/>
            <person name="Smith M.W."/>
            <person name="Tsang A."/>
            <person name="Grigoriev I.V."/>
            <person name="Stajich J.E."/>
            <person name="Spatafora J.W."/>
        </authorList>
    </citation>
    <scope>NUCLEOTIDE SEQUENCE</scope>
    <source>
        <strain evidence="4">RSA 2281</strain>
    </source>
</reference>
<dbReference type="Pfam" id="PF05426">
    <property type="entry name" value="Alginate_lyase"/>
    <property type="match status" value="1"/>
</dbReference>
<dbReference type="SUPFAM" id="SSF48230">
    <property type="entry name" value="Chondroitin AC/alginate lyase"/>
    <property type="match status" value="1"/>
</dbReference>
<keyword evidence="1" id="KW-0732">Signal</keyword>
<sequence length="276" mass="32601">MSLARYFWPNTSQPNGGMPYIRHDGRVNPEIHKVPDYSMFRNLVKHVQYLALGYHYFGNESYAIRATDRIHQWFIDPELRMNPHLQYASLVRGYKSGRAKGIIDFHVVQELLDSISILQYSQVWKERNDKQKINAHLRYWFAQYLEWLTKSPNGIYEMEAHNNHGTFYDVQRVAIYRFLNKMDMARQVIANVTASRIAPQILISGEQYLETARPTSWFYCIFNLKAYFLLGHMGQQTPGAPNLFDYRTIDQKSIQLALDFMLPYALNENLWKFQNV</sequence>
<keyword evidence="2 4" id="KW-0456">Lyase</keyword>
<evidence type="ECO:0000256" key="1">
    <source>
        <dbReference type="ARBA" id="ARBA00022729"/>
    </source>
</evidence>
<accession>A0AAD5K3N7</accession>
<evidence type="ECO:0000256" key="2">
    <source>
        <dbReference type="ARBA" id="ARBA00023239"/>
    </source>
</evidence>
<feature type="non-terminal residue" evidence="4">
    <location>
        <position position="276"/>
    </location>
</feature>
<dbReference type="InterPro" id="IPR008929">
    <property type="entry name" value="Chondroitin_lyas"/>
</dbReference>
<dbReference type="EMBL" id="JAIXMP010000009">
    <property type="protein sequence ID" value="KAI9268134.1"/>
    <property type="molecule type" value="Genomic_DNA"/>
</dbReference>
<proteinExistence type="predicted"/>
<reference evidence="4" key="1">
    <citation type="journal article" date="2022" name="IScience">
        <title>Evolution of zygomycete secretomes and the origins of terrestrial fungal ecologies.</title>
        <authorList>
            <person name="Chang Y."/>
            <person name="Wang Y."/>
            <person name="Mondo S."/>
            <person name="Ahrendt S."/>
            <person name="Andreopoulos W."/>
            <person name="Barry K."/>
            <person name="Beard J."/>
            <person name="Benny G.L."/>
            <person name="Blankenship S."/>
            <person name="Bonito G."/>
            <person name="Cuomo C."/>
            <person name="Desiro A."/>
            <person name="Gervers K.A."/>
            <person name="Hundley H."/>
            <person name="Kuo A."/>
            <person name="LaButti K."/>
            <person name="Lang B.F."/>
            <person name="Lipzen A."/>
            <person name="O'Donnell K."/>
            <person name="Pangilinan J."/>
            <person name="Reynolds N."/>
            <person name="Sandor L."/>
            <person name="Smith M.E."/>
            <person name="Tsang A."/>
            <person name="Grigoriev I.V."/>
            <person name="Stajich J.E."/>
            <person name="Spatafora J.W."/>
        </authorList>
    </citation>
    <scope>NUCLEOTIDE SEQUENCE</scope>
    <source>
        <strain evidence="4">RSA 2281</strain>
    </source>
</reference>
<evidence type="ECO:0000259" key="3">
    <source>
        <dbReference type="Pfam" id="PF05426"/>
    </source>
</evidence>
<dbReference type="Proteomes" id="UP001209540">
    <property type="component" value="Unassembled WGS sequence"/>
</dbReference>
<name>A0AAD5K3N7_9FUNG</name>
<feature type="domain" description="Alginate lyase" evidence="3">
    <location>
        <begin position="3"/>
        <end position="271"/>
    </location>
</feature>
<evidence type="ECO:0000313" key="4">
    <source>
        <dbReference type="EMBL" id="KAI9268134.1"/>
    </source>
</evidence>
<dbReference type="InterPro" id="IPR008397">
    <property type="entry name" value="Alginate_lyase_dom"/>
</dbReference>
<gene>
    <name evidence="4" type="ORF">BDA99DRAFT_461563</name>
</gene>
<comment type="caution">
    <text evidence="4">The sequence shown here is derived from an EMBL/GenBank/DDBJ whole genome shotgun (WGS) entry which is preliminary data.</text>
</comment>
<protein>
    <submittedName>
        <fullName evidence="4">Alginate lyase domain-containing protein</fullName>
    </submittedName>
</protein>
<evidence type="ECO:0000313" key="5">
    <source>
        <dbReference type="Proteomes" id="UP001209540"/>
    </source>
</evidence>
<organism evidence="4 5">
    <name type="scientific">Phascolomyces articulosus</name>
    <dbReference type="NCBI Taxonomy" id="60185"/>
    <lineage>
        <taxon>Eukaryota</taxon>
        <taxon>Fungi</taxon>
        <taxon>Fungi incertae sedis</taxon>
        <taxon>Mucoromycota</taxon>
        <taxon>Mucoromycotina</taxon>
        <taxon>Mucoromycetes</taxon>
        <taxon>Mucorales</taxon>
        <taxon>Lichtheimiaceae</taxon>
        <taxon>Phascolomyces</taxon>
    </lineage>
</organism>